<dbReference type="OrthoDB" id="583768at2"/>
<name>A0A1T3NNZ2_9ACTN</name>
<dbReference type="Pfam" id="PF13471">
    <property type="entry name" value="Transglut_core3"/>
    <property type="match status" value="1"/>
</dbReference>
<dbReference type="InterPro" id="IPR053521">
    <property type="entry name" value="McjB-like"/>
</dbReference>
<keyword evidence="3" id="KW-1185">Reference proteome</keyword>
<accession>A0A1T3NNZ2</accession>
<sequence>MTSRRPVLGPPVALLGAVLAVRLPFAVVHRAVHATRARWASIPEDPRRAEEFLAALRHTARWFPGRAACLEISLAAVLLSAAHRRRLDWCLGAAPDPFRFHAWVACDGAAVAASLSAPGEDGEPPPYRAVVTI</sequence>
<organism evidence="2 3">
    <name type="scientific">Embleya scabrispora</name>
    <dbReference type="NCBI Taxonomy" id="159449"/>
    <lineage>
        <taxon>Bacteria</taxon>
        <taxon>Bacillati</taxon>
        <taxon>Actinomycetota</taxon>
        <taxon>Actinomycetes</taxon>
        <taxon>Kitasatosporales</taxon>
        <taxon>Streptomycetaceae</taxon>
        <taxon>Embleya</taxon>
    </lineage>
</organism>
<evidence type="ECO:0000313" key="3">
    <source>
        <dbReference type="Proteomes" id="UP000190037"/>
    </source>
</evidence>
<dbReference type="EMBL" id="MWQN01000003">
    <property type="protein sequence ID" value="OPC78462.1"/>
    <property type="molecule type" value="Genomic_DNA"/>
</dbReference>
<dbReference type="InterPro" id="IPR032708">
    <property type="entry name" value="McjB_C"/>
</dbReference>
<evidence type="ECO:0000313" key="2">
    <source>
        <dbReference type="EMBL" id="OPC78462.1"/>
    </source>
</evidence>
<dbReference type="Proteomes" id="UP000190037">
    <property type="component" value="Unassembled WGS sequence"/>
</dbReference>
<reference evidence="2 3" key="1">
    <citation type="submission" date="2017-03" db="EMBL/GenBank/DDBJ databases">
        <title>Draft genome sequence of Streptomyces scabrisporus NF3, endophyte isolated from Amphipterygium adstringens.</title>
        <authorList>
            <person name="Vazquez M."/>
            <person name="Ceapa C.D."/>
            <person name="Rodriguez Luna D."/>
            <person name="Sanchez Esquivel S."/>
        </authorList>
    </citation>
    <scope>NUCLEOTIDE SEQUENCE [LARGE SCALE GENOMIC DNA]</scope>
    <source>
        <strain evidence="2 3">NF3</strain>
    </source>
</reference>
<feature type="domain" description="Microcin J25-processing protein McjB C-terminal" evidence="1">
    <location>
        <begin position="22"/>
        <end position="112"/>
    </location>
</feature>
<gene>
    <name evidence="2" type="ORF">B4N89_37050</name>
</gene>
<dbReference type="AlphaFoldDB" id="A0A1T3NNZ2"/>
<comment type="caution">
    <text evidence="2">The sequence shown here is derived from an EMBL/GenBank/DDBJ whole genome shotgun (WGS) entry which is preliminary data.</text>
</comment>
<dbReference type="NCBIfam" id="NF033537">
    <property type="entry name" value="lasso_biosyn_B2"/>
    <property type="match status" value="1"/>
</dbReference>
<evidence type="ECO:0000259" key="1">
    <source>
        <dbReference type="Pfam" id="PF13471"/>
    </source>
</evidence>
<protein>
    <recommendedName>
        <fullName evidence="1">Microcin J25-processing protein McjB C-terminal domain-containing protein</fullName>
    </recommendedName>
</protein>
<proteinExistence type="predicted"/>